<dbReference type="InterPro" id="IPR016187">
    <property type="entry name" value="CTDL_fold"/>
</dbReference>
<name>A0A2U1CMB9_9BURK</name>
<dbReference type="InterPro" id="IPR013783">
    <property type="entry name" value="Ig-like_fold"/>
</dbReference>
<protein>
    <submittedName>
        <fullName evidence="1">Uncharacterized protein</fullName>
    </submittedName>
</protein>
<accession>A0A2U1CMB9</accession>
<evidence type="ECO:0000313" key="2">
    <source>
        <dbReference type="Proteomes" id="UP000246145"/>
    </source>
</evidence>
<comment type="caution">
    <text evidence="1">The sequence shown here is derived from an EMBL/GenBank/DDBJ whole genome shotgun (WGS) entry which is preliminary data.</text>
</comment>
<dbReference type="Proteomes" id="UP000246145">
    <property type="component" value="Unassembled WGS sequence"/>
</dbReference>
<dbReference type="AlphaFoldDB" id="A0A2U1CMB9"/>
<dbReference type="Pfam" id="PF25788">
    <property type="entry name" value="Ig_Rha78A_N"/>
    <property type="match status" value="1"/>
</dbReference>
<keyword evidence="2" id="KW-1185">Reference proteome</keyword>
<dbReference type="RefSeq" id="WP_116518152.1">
    <property type="nucleotide sequence ID" value="NZ_JACCEX010000002.1"/>
</dbReference>
<sequence length="857" mass="91963">MLTHEKITPIPNDEPDAVPALWNTRYAEIDENFAGLDGRQEGVESELETARGSEPTLGARVTKIAEALGMMESEFGSISGTSAVSVQRAVSLDWLYRDNRIALELWGPGFTLINFEGAAITQGVSGDDSVDVESTAGISVGDYYVLHDESGSVLIRVQAILSEFRLRLHSNLPRNFEGGTISRCSMNIIPSIRAEADVGNIWLSKPVNIGSDAEGGAVVIRRTLNSGLARLYFRDSLNPNWVERKWSMRRQGGDIPAGFADYEYALPMRGDGYLRVDVEGEPMVLQHIVSMSAATGLGGFANPEMRPTMPVITAPGNGATGIMERPTLAIIDYTSPGGTQQAGIQFQVSTTSNFLAVLHDSGTQAAGLSYSMPAAVLQLDTTYYVRARVMDSSGLWSDWSAATSFTTDSSFSYVSAPTLVSPANNATEVGETPTLQTGSFSTVGGEDTHAASQWQIRAAGGTWATPVWDSGEDAVNLLSRVVPANELEAGGTVYFIRARHKGTARGWSEYSAEVKITTKAAFANVSGVVLLTTGGNGGAWGYVDEDGNTVAAPGASFFNSHPIWGGIQEVLIDGQTMMKIPKFYIRKAVISGGANNGKTAWWISDQALEGYTLHPAFRHYGTDIDQFYVGKYQASMTGGKLDSKPGVLPTVSRTLTQFQADAQARNVSGVSGFGLWNVYMWSAIQWLYLVENATMDSQTKTGQGRVNTSSAANVDAADVMQATYRGITGLWGNVWGWMDGLKLVNGVVHLWDRDGNRSWIPTGQNPPNMTGATYPTTFMDASGEGFDLDDVFIAKTGPTTNTDATAPDYQYFNSAGEFFSLVGGNWANASPAGLWCLNLSNPASYSSTSLGARLAKV</sequence>
<dbReference type="OrthoDB" id="5465471at2"/>
<dbReference type="SUPFAM" id="SSF56436">
    <property type="entry name" value="C-type lectin-like"/>
    <property type="match status" value="1"/>
</dbReference>
<organism evidence="1 2">
    <name type="scientific">Pusillimonas noertemannii</name>
    <dbReference type="NCBI Taxonomy" id="305977"/>
    <lineage>
        <taxon>Bacteria</taxon>
        <taxon>Pseudomonadati</taxon>
        <taxon>Pseudomonadota</taxon>
        <taxon>Betaproteobacteria</taxon>
        <taxon>Burkholderiales</taxon>
        <taxon>Alcaligenaceae</taxon>
        <taxon>Pusillimonas</taxon>
    </lineage>
</organism>
<reference evidence="1 2" key="1">
    <citation type="submission" date="2018-04" db="EMBL/GenBank/DDBJ databases">
        <title>Genomic Encyclopedia of Type Strains, Phase IV (KMG-IV): sequencing the most valuable type-strain genomes for metagenomic binning, comparative biology and taxonomic classification.</title>
        <authorList>
            <person name="Goeker M."/>
        </authorList>
    </citation>
    <scope>NUCLEOTIDE SEQUENCE [LARGE SCALE GENOMIC DNA]</scope>
    <source>
        <strain evidence="1 2">DSM 10065</strain>
    </source>
</reference>
<gene>
    <name evidence="1" type="ORF">C7440_1652</name>
</gene>
<proteinExistence type="predicted"/>
<dbReference type="Gene3D" id="2.60.40.10">
    <property type="entry name" value="Immunoglobulins"/>
    <property type="match status" value="1"/>
</dbReference>
<evidence type="ECO:0000313" key="1">
    <source>
        <dbReference type="EMBL" id="PVY62159.1"/>
    </source>
</evidence>
<dbReference type="EMBL" id="QEKO01000002">
    <property type="protein sequence ID" value="PVY62159.1"/>
    <property type="molecule type" value="Genomic_DNA"/>
</dbReference>